<reference evidence="2 3" key="1">
    <citation type="submission" date="2017-01" db="EMBL/GenBank/DDBJ databases">
        <authorList>
            <person name="Mah S.A."/>
            <person name="Swanson W.J."/>
            <person name="Moy G.W."/>
            <person name="Vacquier V.D."/>
        </authorList>
    </citation>
    <scope>NUCLEOTIDE SEQUENCE [LARGE SCALE GENOMIC DNA]</scope>
    <source>
        <strain evidence="2 3">CPCC 203464</strain>
    </source>
</reference>
<gene>
    <name evidence="2" type="ORF">SAMN05445060_3818</name>
</gene>
<feature type="transmembrane region" description="Helical" evidence="1">
    <location>
        <begin position="82"/>
        <end position="99"/>
    </location>
</feature>
<organism evidence="2 3">
    <name type="scientific">Williamsia sterculiae</name>
    <dbReference type="NCBI Taxonomy" id="1344003"/>
    <lineage>
        <taxon>Bacteria</taxon>
        <taxon>Bacillati</taxon>
        <taxon>Actinomycetota</taxon>
        <taxon>Actinomycetes</taxon>
        <taxon>Mycobacteriales</taxon>
        <taxon>Nocardiaceae</taxon>
        <taxon>Williamsia</taxon>
    </lineage>
</organism>
<protein>
    <submittedName>
        <fullName evidence="2">Uncharacterized protein</fullName>
    </submittedName>
</protein>
<evidence type="ECO:0000256" key="1">
    <source>
        <dbReference type="SAM" id="Phobius"/>
    </source>
</evidence>
<dbReference type="AlphaFoldDB" id="A0A1N7H9Y9"/>
<feature type="transmembrane region" description="Helical" evidence="1">
    <location>
        <begin position="52"/>
        <end position="70"/>
    </location>
</feature>
<keyword evidence="1" id="KW-1133">Transmembrane helix</keyword>
<keyword evidence="3" id="KW-1185">Reference proteome</keyword>
<evidence type="ECO:0000313" key="3">
    <source>
        <dbReference type="Proteomes" id="UP000186218"/>
    </source>
</evidence>
<proteinExistence type="predicted"/>
<sequence length="131" mass="13483">MRSGWVALAFITLVVTIGAGLSDVSHISLSCSKTGRFNDRGAADGVSCSDSIVSVVGVGHLVALAVLLVLPPLPAAFTRRNGVGWLVVVGYIVVAVAGLTQWSGFWGLLLLAAPLAIVATVIALTEWLTSL</sequence>
<accession>A0A1N7H9Y9</accession>
<name>A0A1N7H9Y9_9NOCA</name>
<keyword evidence="1" id="KW-0812">Transmembrane</keyword>
<dbReference type="EMBL" id="FTNT01000013">
    <property type="protein sequence ID" value="SIS21705.1"/>
    <property type="molecule type" value="Genomic_DNA"/>
</dbReference>
<evidence type="ECO:0000313" key="2">
    <source>
        <dbReference type="EMBL" id="SIS21705.1"/>
    </source>
</evidence>
<keyword evidence="1" id="KW-0472">Membrane</keyword>
<dbReference type="STRING" id="1344003.SAMN05445060_3818"/>
<feature type="transmembrane region" description="Helical" evidence="1">
    <location>
        <begin position="105"/>
        <end position="128"/>
    </location>
</feature>
<dbReference type="Proteomes" id="UP000186218">
    <property type="component" value="Unassembled WGS sequence"/>
</dbReference>